<organism evidence="1 2">
    <name type="scientific">Saccharomyces arboricola (strain H-6 / AS 2.3317 / CBS 10644)</name>
    <name type="common">Yeast</name>
    <dbReference type="NCBI Taxonomy" id="1160507"/>
    <lineage>
        <taxon>Eukaryota</taxon>
        <taxon>Fungi</taxon>
        <taxon>Dikarya</taxon>
        <taxon>Ascomycota</taxon>
        <taxon>Saccharomycotina</taxon>
        <taxon>Saccharomycetes</taxon>
        <taxon>Saccharomycetales</taxon>
        <taxon>Saccharomycetaceae</taxon>
        <taxon>Saccharomyces</taxon>
    </lineage>
</organism>
<reference evidence="1 2" key="1">
    <citation type="journal article" date="2013" name="BMC Genomics">
        <title>High quality de novo sequencing and assembly of the Saccharomyces arboricolus genome.</title>
        <authorList>
            <person name="Liti G."/>
            <person name="Nguyen Ba A.N."/>
            <person name="Blythe M."/>
            <person name="Mueller C.A."/>
            <person name="Bergstroem A."/>
            <person name="Cubillos F.A."/>
            <person name="Dafhnis-Calas F."/>
            <person name="Khoshraftar S."/>
            <person name="Malla S."/>
            <person name="Mehta N."/>
            <person name="Siow C.C."/>
            <person name="Warringer J."/>
            <person name="Moses A.M."/>
            <person name="Louis E.J."/>
            <person name="Nieduszynski C.A."/>
        </authorList>
    </citation>
    <scope>NUCLEOTIDE SEQUENCE [LARGE SCALE GENOMIC DNA]</scope>
    <source>
        <strain evidence="2">H-6 / AS 2.3317 / CBS 10644</strain>
    </source>
</reference>
<dbReference type="Proteomes" id="UP000006968">
    <property type="component" value="Chromosome XIII"/>
</dbReference>
<evidence type="ECO:0000313" key="2">
    <source>
        <dbReference type="Proteomes" id="UP000006968"/>
    </source>
</evidence>
<name>J8Q1C9_SACAR</name>
<dbReference type="EMBL" id="ALIE01000147">
    <property type="protein sequence ID" value="EJS42466.1"/>
    <property type="molecule type" value="Genomic_DNA"/>
</dbReference>
<dbReference type="AlphaFoldDB" id="J8Q1C9"/>
<evidence type="ECO:0000313" key="1">
    <source>
        <dbReference type="EMBL" id="EJS42466.1"/>
    </source>
</evidence>
<accession>J8Q1C9</accession>
<keyword evidence="2" id="KW-1185">Reference proteome</keyword>
<dbReference type="OrthoDB" id="4065594at2759"/>
<comment type="caution">
    <text evidence="1">The sequence shown here is derived from an EMBL/GenBank/DDBJ whole genome shotgun (WGS) entry which is preliminary data.</text>
</comment>
<proteinExistence type="predicted"/>
<dbReference type="HOGENOM" id="CLU_1384861_0_0_1"/>
<gene>
    <name evidence="1" type="ORF">SU7_2462</name>
</gene>
<sequence>MLSYYEHNTAFQTNNCNSGSNAAGAAAANTYNSNACDDSIVNKRNNDHFEFDTHSLYQRPKRTKRDSAGTKSTSCVGAATATASTFTTNNNNNNNIQYQKNIEISPLTSVNMHHTANSRSLNESEFYSETEEYMVHGYFGNGNHGVTNAAPNGGAGIIQHQRHILPAQSIIASQLPGAVMMATLTNSNNVNDYMDID</sequence>
<protein>
    <submittedName>
        <fullName evidence="1">YML053C</fullName>
    </submittedName>
</protein>